<keyword evidence="2" id="KW-0418">Kinase</keyword>
<dbReference type="CDD" id="cd02028">
    <property type="entry name" value="UMPK_like"/>
    <property type="match status" value="1"/>
</dbReference>
<dbReference type="STRING" id="649760.HMPREF0971_01532"/>
<dbReference type="Gene3D" id="3.40.50.300">
    <property type="entry name" value="P-loop containing nucleotide triphosphate hydrolases"/>
    <property type="match status" value="1"/>
</dbReference>
<dbReference type="EMBL" id="ACUZ02000029">
    <property type="protein sequence ID" value="EFB32086.1"/>
    <property type="molecule type" value="Genomic_DNA"/>
</dbReference>
<dbReference type="SUPFAM" id="SSF52540">
    <property type="entry name" value="P-loop containing nucleoside triphosphate hydrolases"/>
    <property type="match status" value="1"/>
</dbReference>
<dbReference type="HOGENOM" id="CLU_023775_1_0_10"/>
<dbReference type="Gene3D" id="3.30.980.10">
    <property type="entry name" value="Threonyl-trna Synthetase, Chain A, domain 2"/>
    <property type="match status" value="1"/>
</dbReference>
<dbReference type="InterPro" id="IPR006083">
    <property type="entry name" value="PRK/URK"/>
</dbReference>
<evidence type="ECO:0000313" key="3">
    <source>
        <dbReference type="Proteomes" id="UP000004079"/>
    </source>
</evidence>
<feature type="domain" description="Phosphoribulokinase/uridine kinase" evidence="1">
    <location>
        <begin position="326"/>
        <end position="520"/>
    </location>
</feature>
<dbReference type="GO" id="GO:0005524">
    <property type="term" value="F:ATP binding"/>
    <property type="evidence" value="ECO:0007669"/>
    <property type="project" value="InterPro"/>
</dbReference>
<dbReference type="InterPro" id="IPR027417">
    <property type="entry name" value="P-loop_NTPase"/>
</dbReference>
<keyword evidence="2" id="KW-0808">Transferase</keyword>
<dbReference type="AlphaFoldDB" id="D1QRC8"/>
<dbReference type="InterPro" id="IPR018163">
    <property type="entry name" value="Thr/Ala-tRNA-synth_IIc_edit"/>
</dbReference>
<accession>D1QRC8</accession>
<dbReference type="Proteomes" id="UP000004079">
    <property type="component" value="Unassembled WGS sequence"/>
</dbReference>
<dbReference type="FunFam" id="3.40.50.300:FF:001230">
    <property type="entry name" value="Phosphoribulokinase/uridine kinase family protein"/>
    <property type="match status" value="1"/>
</dbReference>
<comment type="caution">
    <text evidence="2">The sequence shown here is derived from an EMBL/GenBank/DDBJ whole genome shotgun (WGS) entry which is preliminary data.</text>
</comment>
<protein>
    <submittedName>
        <fullName evidence="2">Phosphoribulokinase/uridine kinase family protein</fullName>
    </submittedName>
</protein>
<name>D1QRC8_9BACT</name>
<dbReference type="PANTHER" id="PTHR10285">
    <property type="entry name" value="URIDINE KINASE"/>
    <property type="match status" value="1"/>
</dbReference>
<dbReference type="Pfam" id="PF00485">
    <property type="entry name" value="PRK"/>
    <property type="match status" value="1"/>
</dbReference>
<sequence>MQSANFFLSLNGLICITLTQTITHFTLCKNGNDMKQAVQIRCKNNKKTEKVAIGSTLSDIFSQFNLPMPYGPICAKVNNKVEGMHYRVYHSKDVEFLDMHSPSASRNYTRTLFFVLCKAVHDLYPKSYVIIDIPVSNGYYVNLQLGHPVEQTDVDRICRRMQEIIDAHMPVKRFEVPAEQAIKMFRDRGDEAKAKLLESAGKLYTTYYEIDDYVDFYYGSLLTNTRSLYLFGLDKYYDGLLLRIPSIENPGVLPEIIRQDKMFEIFKEHHRWQEILGVRTVGDFNEAVTTGHATDLINVSEALQEKKIALIADEIANRKGVKLVLLAGPSSSGKTTTCKRLSVQLLANGIKPLQISLDDYFVNRDDTPKDVKGEYDYESIYALNLKLINEQFNALFRGEEVELPKYNFQSGKSEKSGKRLKMSDHNVLVVEGIHALNPELTAQIPEQQKFRVYASALTTILLDDHNYIPTTDNRLLRRIVRDNKYRGVTAQETIRRWPSVRSGENKWIFPYQENADAMFNTAMLFELAVLKTQAEPLLEQVPETALEYSEAYRLLKFLKYFKPISNRDIPPTSLLREFLGGSSFKY</sequence>
<gene>
    <name evidence="2" type="ORF">HMPREF0971_01532</name>
</gene>
<dbReference type="GO" id="GO:0016301">
    <property type="term" value="F:kinase activity"/>
    <property type="evidence" value="ECO:0007669"/>
    <property type="project" value="UniProtKB-KW"/>
</dbReference>
<evidence type="ECO:0000313" key="2">
    <source>
        <dbReference type="EMBL" id="EFB32086.1"/>
    </source>
</evidence>
<evidence type="ECO:0000259" key="1">
    <source>
        <dbReference type="Pfam" id="PF00485"/>
    </source>
</evidence>
<reference evidence="2 3" key="1">
    <citation type="submission" date="2009-11" db="EMBL/GenBank/DDBJ databases">
        <authorList>
            <person name="Weinstock G."/>
            <person name="Sodergren E."/>
            <person name="Clifton S."/>
            <person name="Fulton L."/>
            <person name="Fulton B."/>
            <person name="Courtney L."/>
            <person name="Fronick C."/>
            <person name="Harrison M."/>
            <person name="Strong C."/>
            <person name="Farmer C."/>
            <person name="Delahaunty K."/>
            <person name="Markovic C."/>
            <person name="Hall O."/>
            <person name="Minx P."/>
            <person name="Tomlinson C."/>
            <person name="Mitreva M."/>
            <person name="Nelson J."/>
            <person name="Hou S."/>
            <person name="Wollam A."/>
            <person name="Pepin K.H."/>
            <person name="Johnson M."/>
            <person name="Bhonagiri V."/>
            <person name="Nash W.E."/>
            <person name="Warren W."/>
            <person name="Chinwalla A."/>
            <person name="Mardis E.R."/>
            <person name="Wilson R.K."/>
        </authorList>
    </citation>
    <scope>NUCLEOTIDE SEQUENCE [LARGE SCALE GENOMIC DNA]</scope>
    <source>
        <strain evidence="2 3">F0302</strain>
    </source>
</reference>
<dbReference type="SUPFAM" id="SSF55186">
    <property type="entry name" value="ThrRS/AlaRS common domain"/>
    <property type="match status" value="1"/>
</dbReference>
<organism evidence="2 3">
    <name type="scientific">Segatella oris F0302</name>
    <dbReference type="NCBI Taxonomy" id="649760"/>
    <lineage>
        <taxon>Bacteria</taxon>
        <taxon>Pseudomonadati</taxon>
        <taxon>Bacteroidota</taxon>
        <taxon>Bacteroidia</taxon>
        <taxon>Bacteroidales</taxon>
        <taxon>Prevotellaceae</taxon>
        <taxon>Segatella</taxon>
    </lineage>
</organism>
<proteinExistence type="predicted"/>